<reference evidence="1" key="1">
    <citation type="journal article" date="2014" name="Front. Microbiol.">
        <title>High frequency of phylogenetically diverse reductive dehalogenase-homologous genes in deep subseafloor sedimentary metagenomes.</title>
        <authorList>
            <person name="Kawai M."/>
            <person name="Futagami T."/>
            <person name="Toyoda A."/>
            <person name="Takaki Y."/>
            <person name="Nishi S."/>
            <person name="Hori S."/>
            <person name="Arai W."/>
            <person name="Tsubouchi T."/>
            <person name="Morono Y."/>
            <person name="Uchiyama I."/>
            <person name="Ito T."/>
            <person name="Fujiyama A."/>
            <person name="Inagaki F."/>
            <person name="Takami H."/>
        </authorList>
    </citation>
    <scope>NUCLEOTIDE SEQUENCE</scope>
    <source>
        <strain evidence="1">Expedition CK06-06</strain>
    </source>
</reference>
<protein>
    <submittedName>
        <fullName evidence="1">Uncharacterized protein</fullName>
    </submittedName>
</protein>
<organism evidence="1">
    <name type="scientific">marine sediment metagenome</name>
    <dbReference type="NCBI Taxonomy" id="412755"/>
    <lineage>
        <taxon>unclassified sequences</taxon>
        <taxon>metagenomes</taxon>
        <taxon>ecological metagenomes</taxon>
    </lineage>
</organism>
<evidence type="ECO:0000313" key="1">
    <source>
        <dbReference type="EMBL" id="GAG85109.1"/>
    </source>
</evidence>
<sequence>LRKLGLKRTKQGWELFSAEEKDFMRSLIDTYRGRKQLLDILRD</sequence>
<gene>
    <name evidence="1" type="ORF">S01H4_22132</name>
</gene>
<comment type="caution">
    <text evidence="1">The sequence shown here is derived from an EMBL/GenBank/DDBJ whole genome shotgun (WGS) entry which is preliminary data.</text>
</comment>
<accession>X1AQQ4</accession>
<proteinExistence type="predicted"/>
<dbReference type="AlphaFoldDB" id="X1AQQ4"/>
<feature type="non-terminal residue" evidence="1">
    <location>
        <position position="1"/>
    </location>
</feature>
<dbReference type="EMBL" id="BART01010100">
    <property type="protein sequence ID" value="GAG85109.1"/>
    <property type="molecule type" value="Genomic_DNA"/>
</dbReference>
<name>X1AQQ4_9ZZZZ</name>